<evidence type="ECO:0000313" key="3">
    <source>
        <dbReference type="Proteomes" id="UP000015354"/>
    </source>
</evidence>
<keyword evidence="1" id="KW-1133">Transmembrane helix</keyword>
<feature type="transmembrane region" description="Helical" evidence="1">
    <location>
        <begin position="6"/>
        <end position="25"/>
    </location>
</feature>
<proteinExistence type="predicted"/>
<protein>
    <submittedName>
        <fullName evidence="2">Uncharacterized protein</fullName>
    </submittedName>
</protein>
<dbReference type="OrthoDB" id="270160at2759"/>
<name>S9W916_9TRYP</name>
<dbReference type="AlphaFoldDB" id="S9W916"/>
<gene>
    <name evidence="2" type="ORF">STCU_02850</name>
</gene>
<keyword evidence="3" id="KW-1185">Reference proteome</keyword>
<dbReference type="EMBL" id="ATMH01002850">
    <property type="protein sequence ID" value="EPY32360.1"/>
    <property type="molecule type" value="Genomic_DNA"/>
</dbReference>
<dbReference type="Proteomes" id="UP000015354">
    <property type="component" value="Unassembled WGS sequence"/>
</dbReference>
<feature type="transmembrane region" description="Helical" evidence="1">
    <location>
        <begin position="87"/>
        <end position="106"/>
    </location>
</feature>
<accession>S9W916</accession>
<organism evidence="2 3">
    <name type="scientific">Strigomonas culicis</name>
    <dbReference type="NCBI Taxonomy" id="28005"/>
    <lineage>
        <taxon>Eukaryota</taxon>
        <taxon>Discoba</taxon>
        <taxon>Euglenozoa</taxon>
        <taxon>Kinetoplastea</taxon>
        <taxon>Metakinetoplastina</taxon>
        <taxon>Trypanosomatida</taxon>
        <taxon>Trypanosomatidae</taxon>
        <taxon>Strigomonadinae</taxon>
        <taxon>Strigomonas</taxon>
    </lineage>
</organism>
<sequence length="117" mass="13063">MLYIPFTVGASLFSSLNALGSIHCWYVSRRRIMLATGAVNSAIGGAAITMYPYDPKLSNLYCAVAALCAAGQFLLHAMRTPRLLRPSLWNGVYFGWIGSLLVYSAYRVRWVYALRYD</sequence>
<comment type="caution">
    <text evidence="2">The sequence shown here is derived from an EMBL/GenBank/DDBJ whole genome shotgun (WGS) entry which is preliminary data.</text>
</comment>
<reference evidence="2 3" key="1">
    <citation type="journal article" date="2013" name="PLoS ONE">
        <title>Predicting the Proteins of Angomonas deanei, Strigomonas culicis and Their Respective Endosymbionts Reveals New Aspects of the Trypanosomatidae Family.</title>
        <authorList>
            <person name="Motta M.C."/>
            <person name="Martins A.C."/>
            <person name="de Souza S.S."/>
            <person name="Catta-Preta C.M."/>
            <person name="Silva R."/>
            <person name="Klein C.C."/>
            <person name="de Almeida L.G."/>
            <person name="de Lima Cunha O."/>
            <person name="Ciapina L.P."/>
            <person name="Brocchi M."/>
            <person name="Colabardini A.C."/>
            <person name="de Araujo Lima B."/>
            <person name="Machado C.R."/>
            <person name="de Almeida Soares C.M."/>
            <person name="Probst C.M."/>
            <person name="de Menezes C.B."/>
            <person name="Thompson C.E."/>
            <person name="Bartholomeu D.C."/>
            <person name="Gradia D.F."/>
            <person name="Pavoni D.P."/>
            <person name="Grisard E.C."/>
            <person name="Fantinatti-Garboggini F."/>
            <person name="Marchini F.K."/>
            <person name="Rodrigues-Luiz G.F."/>
            <person name="Wagner G."/>
            <person name="Goldman G.H."/>
            <person name="Fietto J.L."/>
            <person name="Elias M.C."/>
            <person name="Goldman M.H."/>
            <person name="Sagot M.F."/>
            <person name="Pereira M."/>
            <person name="Stoco P.H."/>
            <person name="de Mendonca-Neto R.P."/>
            <person name="Teixeira S.M."/>
            <person name="Maciel T.E."/>
            <person name="de Oliveira Mendes T.A."/>
            <person name="Urmenyi T.P."/>
            <person name="de Souza W."/>
            <person name="Schenkman S."/>
            <person name="de Vasconcelos A.T."/>
        </authorList>
    </citation>
    <scope>NUCLEOTIDE SEQUENCE [LARGE SCALE GENOMIC DNA]</scope>
</reference>
<evidence type="ECO:0000313" key="2">
    <source>
        <dbReference type="EMBL" id="EPY32360.1"/>
    </source>
</evidence>
<keyword evidence="1" id="KW-0472">Membrane</keyword>
<feature type="transmembrane region" description="Helical" evidence="1">
    <location>
        <begin position="57"/>
        <end position="75"/>
    </location>
</feature>
<evidence type="ECO:0000256" key="1">
    <source>
        <dbReference type="SAM" id="Phobius"/>
    </source>
</evidence>
<keyword evidence="1" id="KW-0812">Transmembrane</keyword>